<accession>A0A9P4P5F9</accession>
<keyword evidence="8 11" id="KW-0408">Iron</keyword>
<feature type="cross-link" description="3'-(S-cysteinyl)-tyrosine (Cys-Tyr)" evidence="10">
    <location>
        <begin position="103"/>
        <end position="172"/>
    </location>
</feature>
<name>A0A9P4P5F9_9PLEO</name>
<evidence type="ECO:0000313" key="13">
    <source>
        <dbReference type="EMBL" id="KAF2437218.1"/>
    </source>
</evidence>
<keyword evidence="7 12" id="KW-0560">Oxidoreductase</keyword>
<keyword evidence="4 11" id="KW-0479">Metal-binding</keyword>
<feature type="binding site" evidence="11">
    <location>
        <position position="98"/>
    </location>
    <ligand>
        <name>Fe cation</name>
        <dbReference type="ChEBI" id="CHEBI:24875"/>
        <note>catalytic</note>
    </ligand>
</feature>
<evidence type="ECO:0000256" key="2">
    <source>
        <dbReference type="ARBA" id="ARBA00006622"/>
    </source>
</evidence>
<dbReference type="EC" id="1.13.11.20" evidence="3 12"/>
<evidence type="ECO:0000256" key="7">
    <source>
        <dbReference type="ARBA" id="ARBA00023002"/>
    </source>
</evidence>
<evidence type="ECO:0000313" key="14">
    <source>
        <dbReference type="Proteomes" id="UP000799764"/>
    </source>
</evidence>
<dbReference type="InterPro" id="IPR014710">
    <property type="entry name" value="RmlC-like_jellyroll"/>
</dbReference>
<dbReference type="OrthoDB" id="543511at2759"/>
<feature type="binding site" evidence="11">
    <location>
        <position position="96"/>
    </location>
    <ligand>
        <name>Fe cation</name>
        <dbReference type="ChEBI" id="CHEBI:24875"/>
        <note>catalytic</note>
    </ligand>
</feature>
<comment type="cofactor">
    <cofactor evidence="12">
        <name>Fe cation</name>
        <dbReference type="ChEBI" id="CHEBI:24875"/>
    </cofactor>
    <text evidence="12">Binds 1 Fe cation per subunit.</text>
</comment>
<evidence type="ECO:0000256" key="6">
    <source>
        <dbReference type="ARBA" id="ARBA00022964"/>
    </source>
</evidence>
<dbReference type="InterPro" id="IPR010300">
    <property type="entry name" value="CDO_1"/>
</dbReference>
<dbReference type="CDD" id="cd10548">
    <property type="entry name" value="cupin_CDO"/>
    <property type="match status" value="1"/>
</dbReference>
<dbReference type="Gene3D" id="2.60.120.10">
    <property type="entry name" value="Jelly Rolls"/>
    <property type="match status" value="1"/>
</dbReference>
<evidence type="ECO:0000256" key="12">
    <source>
        <dbReference type="RuleBase" id="RU366010"/>
    </source>
</evidence>
<evidence type="ECO:0000256" key="1">
    <source>
        <dbReference type="ARBA" id="ARBA00000629"/>
    </source>
</evidence>
<sequence>MDAQEITHGRQRNTFEELVERLSAELGPYSGISSEDVDPKKLEQLMAEYVADEAHWSKYFFPSQHHAYTRNLVDKGNGKSNLLILVWSPNKSSPIHDHANAHCIMKVLKGSLVETRYAWPTVDLNQKEDHPLKTISLKMYEENEVTYMSDKLGLHRISNPSPTEYAVSLHLYTPPNAAVYGCNVFDEQTGHAKHMAKSTVYSEYGMKQPRL</sequence>
<dbReference type="EMBL" id="MU001518">
    <property type="protein sequence ID" value="KAF2437218.1"/>
    <property type="molecule type" value="Genomic_DNA"/>
</dbReference>
<dbReference type="GO" id="GO:0019448">
    <property type="term" value="P:L-cysteine catabolic process"/>
    <property type="evidence" value="ECO:0007669"/>
    <property type="project" value="TreeGrafter"/>
</dbReference>
<dbReference type="InterPro" id="IPR011051">
    <property type="entry name" value="RmlC_Cupin_sf"/>
</dbReference>
<comment type="caution">
    <text evidence="13">The sequence shown here is derived from an EMBL/GenBank/DDBJ whole genome shotgun (WGS) entry which is preliminary data.</text>
</comment>
<evidence type="ECO:0000256" key="5">
    <source>
        <dbReference type="ARBA" id="ARBA00022784"/>
    </source>
</evidence>
<comment type="catalytic activity">
    <reaction evidence="1 12">
        <text>L-cysteine + O2 = 3-sulfino-L-alanine + H(+)</text>
        <dbReference type="Rhea" id="RHEA:20441"/>
        <dbReference type="ChEBI" id="CHEBI:15378"/>
        <dbReference type="ChEBI" id="CHEBI:15379"/>
        <dbReference type="ChEBI" id="CHEBI:35235"/>
        <dbReference type="ChEBI" id="CHEBI:61085"/>
        <dbReference type="EC" id="1.13.11.20"/>
    </reaction>
</comment>
<protein>
    <recommendedName>
        <fullName evidence="9 12">Cysteine dioxygenase</fullName>
        <ecNumber evidence="3 12">1.13.11.20</ecNumber>
    </recommendedName>
</protein>
<feature type="binding site" evidence="11">
    <location>
        <position position="155"/>
    </location>
    <ligand>
        <name>Fe cation</name>
        <dbReference type="ChEBI" id="CHEBI:24875"/>
        <note>catalytic</note>
    </ligand>
</feature>
<comment type="similarity">
    <text evidence="2 12">Belongs to the cysteine dioxygenase family.</text>
</comment>
<keyword evidence="5 10" id="KW-0883">Thioether bond</keyword>
<dbReference type="AlphaFoldDB" id="A0A9P4P5F9"/>
<organism evidence="13 14">
    <name type="scientific">Karstenula rhodostoma CBS 690.94</name>
    <dbReference type="NCBI Taxonomy" id="1392251"/>
    <lineage>
        <taxon>Eukaryota</taxon>
        <taxon>Fungi</taxon>
        <taxon>Dikarya</taxon>
        <taxon>Ascomycota</taxon>
        <taxon>Pezizomycotina</taxon>
        <taxon>Dothideomycetes</taxon>
        <taxon>Pleosporomycetidae</taxon>
        <taxon>Pleosporales</taxon>
        <taxon>Massarineae</taxon>
        <taxon>Didymosphaeriaceae</taxon>
        <taxon>Karstenula</taxon>
    </lineage>
</organism>
<evidence type="ECO:0000256" key="9">
    <source>
        <dbReference type="ARBA" id="ARBA00070673"/>
    </source>
</evidence>
<evidence type="ECO:0000256" key="11">
    <source>
        <dbReference type="PIRSR" id="PIRSR610300-51"/>
    </source>
</evidence>
<keyword evidence="6 12" id="KW-0223">Dioxygenase</keyword>
<reference evidence="13" key="1">
    <citation type="journal article" date="2020" name="Stud. Mycol.">
        <title>101 Dothideomycetes genomes: a test case for predicting lifestyles and emergence of pathogens.</title>
        <authorList>
            <person name="Haridas S."/>
            <person name="Albert R."/>
            <person name="Binder M."/>
            <person name="Bloem J."/>
            <person name="Labutti K."/>
            <person name="Salamov A."/>
            <person name="Andreopoulos B."/>
            <person name="Baker S."/>
            <person name="Barry K."/>
            <person name="Bills G."/>
            <person name="Bluhm B."/>
            <person name="Cannon C."/>
            <person name="Castanera R."/>
            <person name="Culley D."/>
            <person name="Daum C."/>
            <person name="Ezra D."/>
            <person name="Gonzalez J."/>
            <person name="Henrissat B."/>
            <person name="Kuo A."/>
            <person name="Liang C."/>
            <person name="Lipzen A."/>
            <person name="Lutzoni F."/>
            <person name="Magnuson J."/>
            <person name="Mondo S."/>
            <person name="Nolan M."/>
            <person name="Ohm R."/>
            <person name="Pangilinan J."/>
            <person name="Park H.-J."/>
            <person name="Ramirez L."/>
            <person name="Alfaro M."/>
            <person name="Sun H."/>
            <person name="Tritt A."/>
            <person name="Yoshinaga Y."/>
            <person name="Zwiers L.-H."/>
            <person name="Turgeon B."/>
            <person name="Goodwin S."/>
            <person name="Spatafora J."/>
            <person name="Crous P."/>
            <person name="Grigoriev I."/>
        </authorList>
    </citation>
    <scope>NUCLEOTIDE SEQUENCE</scope>
    <source>
        <strain evidence="13">CBS 690.94</strain>
    </source>
</reference>
<dbReference type="SUPFAM" id="SSF51182">
    <property type="entry name" value="RmlC-like cupins"/>
    <property type="match status" value="1"/>
</dbReference>
<dbReference type="FunFam" id="2.60.120.10:FF:000189">
    <property type="entry name" value="Cysteine dioxygenase"/>
    <property type="match status" value="1"/>
</dbReference>
<dbReference type="GO" id="GO:0017172">
    <property type="term" value="F:cysteine dioxygenase activity"/>
    <property type="evidence" value="ECO:0007669"/>
    <property type="project" value="UniProtKB-UniRule"/>
</dbReference>
<evidence type="ECO:0000256" key="4">
    <source>
        <dbReference type="ARBA" id="ARBA00022723"/>
    </source>
</evidence>
<dbReference type="PANTHER" id="PTHR12918:SF1">
    <property type="entry name" value="CYSTEINE DIOXYGENASE TYPE 1"/>
    <property type="match status" value="1"/>
</dbReference>
<gene>
    <name evidence="13" type="ORF">P171DRAFT_400419</name>
</gene>
<dbReference type="Proteomes" id="UP000799764">
    <property type="component" value="Unassembled WGS sequence"/>
</dbReference>
<dbReference type="Pfam" id="PF05995">
    <property type="entry name" value="CDO_I"/>
    <property type="match status" value="1"/>
</dbReference>
<dbReference type="GO" id="GO:0008198">
    <property type="term" value="F:ferrous iron binding"/>
    <property type="evidence" value="ECO:0007669"/>
    <property type="project" value="TreeGrafter"/>
</dbReference>
<keyword evidence="14" id="KW-1185">Reference proteome</keyword>
<evidence type="ECO:0000256" key="10">
    <source>
        <dbReference type="PIRSR" id="PIRSR610300-50"/>
    </source>
</evidence>
<evidence type="ECO:0000256" key="8">
    <source>
        <dbReference type="ARBA" id="ARBA00023004"/>
    </source>
</evidence>
<dbReference type="PANTHER" id="PTHR12918">
    <property type="entry name" value="CYSTEINE DIOXYGENASE"/>
    <property type="match status" value="1"/>
</dbReference>
<evidence type="ECO:0000256" key="3">
    <source>
        <dbReference type="ARBA" id="ARBA00013133"/>
    </source>
</evidence>
<proteinExistence type="inferred from homology"/>